<evidence type="ECO:0000313" key="1">
    <source>
        <dbReference type="EMBL" id="MED6211768.1"/>
    </source>
</evidence>
<accession>A0ABU6YRR0</accession>
<organism evidence="1 2">
    <name type="scientific">Stylosanthes scabra</name>
    <dbReference type="NCBI Taxonomy" id="79078"/>
    <lineage>
        <taxon>Eukaryota</taxon>
        <taxon>Viridiplantae</taxon>
        <taxon>Streptophyta</taxon>
        <taxon>Embryophyta</taxon>
        <taxon>Tracheophyta</taxon>
        <taxon>Spermatophyta</taxon>
        <taxon>Magnoliopsida</taxon>
        <taxon>eudicotyledons</taxon>
        <taxon>Gunneridae</taxon>
        <taxon>Pentapetalae</taxon>
        <taxon>rosids</taxon>
        <taxon>fabids</taxon>
        <taxon>Fabales</taxon>
        <taxon>Fabaceae</taxon>
        <taxon>Papilionoideae</taxon>
        <taxon>50 kb inversion clade</taxon>
        <taxon>dalbergioids sensu lato</taxon>
        <taxon>Dalbergieae</taxon>
        <taxon>Pterocarpus clade</taxon>
        <taxon>Stylosanthes</taxon>
    </lineage>
</organism>
<reference evidence="1 2" key="1">
    <citation type="journal article" date="2023" name="Plants (Basel)">
        <title>Bridging the Gap: Combining Genomics and Transcriptomics Approaches to Understand Stylosanthes scabra, an Orphan Legume from the Brazilian Caatinga.</title>
        <authorList>
            <person name="Ferreira-Neto J.R.C."/>
            <person name="da Silva M.D."/>
            <person name="Binneck E."/>
            <person name="de Melo N.F."/>
            <person name="da Silva R.H."/>
            <person name="de Melo A.L.T.M."/>
            <person name="Pandolfi V."/>
            <person name="Bustamante F.O."/>
            <person name="Brasileiro-Vidal A.C."/>
            <person name="Benko-Iseppon A.M."/>
        </authorList>
    </citation>
    <scope>NUCLEOTIDE SEQUENCE [LARGE SCALE GENOMIC DNA]</scope>
    <source>
        <tissue evidence="1">Leaves</tissue>
    </source>
</reference>
<gene>
    <name evidence="1" type="ORF">PIB30_076759</name>
</gene>
<proteinExistence type="predicted"/>
<name>A0ABU6YRR0_9FABA</name>
<sequence length="96" mass="10857">MKGWKDAKKNARCLKDVMMSAIKCLQMRRDAEIAILVASLSKQGFIVKFKTPGLEEIKKQSNIKKATNKKKGGIVRLEINKKGDLLMLKSKCYSNK</sequence>
<evidence type="ECO:0000313" key="2">
    <source>
        <dbReference type="Proteomes" id="UP001341840"/>
    </source>
</evidence>
<dbReference type="EMBL" id="JASCZI010242669">
    <property type="protein sequence ID" value="MED6211768.1"/>
    <property type="molecule type" value="Genomic_DNA"/>
</dbReference>
<comment type="caution">
    <text evidence="1">The sequence shown here is derived from an EMBL/GenBank/DDBJ whole genome shotgun (WGS) entry which is preliminary data.</text>
</comment>
<keyword evidence="2" id="KW-1185">Reference proteome</keyword>
<protein>
    <submittedName>
        <fullName evidence="1">Uncharacterized protein</fullName>
    </submittedName>
</protein>
<dbReference type="Proteomes" id="UP001341840">
    <property type="component" value="Unassembled WGS sequence"/>
</dbReference>